<gene>
    <name evidence="1" type="ORF">CER18_02190</name>
</gene>
<accession>A0A2M6UUH6</accession>
<evidence type="ECO:0000313" key="1">
    <source>
        <dbReference type="EMBL" id="PIT69842.1"/>
    </source>
</evidence>
<evidence type="ECO:0000313" key="2">
    <source>
        <dbReference type="Proteomes" id="UP000229839"/>
    </source>
</evidence>
<dbReference type="Proteomes" id="UP000229839">
    <property type="component" value="Unassembled WGS sequence"/>
</dbReference>
<proteinExistence type="predicted"/>
<name>A0A2M6UUH6_9HYPH</name>
<organism evidence="1 2">
    <name type="scientific">Bartonella tribocorum</name>
    <dbReference type="NCBI Taxonomy" id="85701"/>
    <lineage>
        <taxon>Bacteria</taxon>
        <taxon>Pseudomonadati</taxon>
        <taxon>Pseudomonadota</taxon>
        <taxon>Alphaproteobacteria</taxon>
        <taxon>Hyphomicrobiales</taxon>
        <taxon>Bartonellaceae</taxon>
        <taxon>Bartonella</taxon>
    </lineage>
</organism>
<comment type="caution">
    <text evidence="1">The sequence shown here is derived from an EMBL/GenBank/DDBJ whole genome shotgun (WGS) entry which is preliminary data.</text>
</comment>
<sequence>MKGGTVCLDEKYGKILNKLEGLGYLSFFIALELSTSLFQKHRLGQRVVMEWTVKGDFFQEMNDKILFCPERFVFLRDGISQE</sequence>
<protein>
    <submittedName>
        <fullName evidence="1">Uncharacterized protein</fullName>
    </submittedName>
</protein>
<dbReference type="EMBL" id="NJGE01000003">
    <property type="protein sequence ID" value="PIT69842.1"/>
    <property type="molecule type" value="Genomic_DNA"/>
</dbReference>
<reference evidence="1 2" key="1">
    <citation type="submission" date="2017-06" db="EMBL/GenBank/DDBJ databases">
        <title>Draft genome of Bartonella tribocorum strain L103, isolated from a rodent in Laos.</title>
        <authorList>
            <person name="Hadjadj L."/>
            <person name="Jiyipong T."/>
            <person name="Morand S."/>
            <person name="Diene S.M."/>
            <person name="Rolain J.-M."/>
        </authorList>
    </citation>
    <scope>NUCLEOTIDE SEQUENCE [LARGE SCALE GENOMIC DNA]</scope>
    <source>
        <strain evidence="1 2">L103</strain>
    </source>
</reference>
<dbReference type="AlphaFoldDB" id="A0A2M6UUH6"/>